<feature type="coiled-coil region" evidence="2">
    <location>
        <begin position="110"/>
        <end position="168"/>
    </location>
</feature>
<dbReference type="EMBL" id="JBHRTA010000008">
    <property type="protein sequence ID" value="MFC3196499.1"/>
    <property type="molecule type" value="Genomic_DNA"/>
</dbReference>
<organism evidence="6 7">
    <name type="scientific">Parapedobacter deserti</name>
    <dbReference type="NCBI Taxonomy" id="1912957"/>
    <lineage>
        <taxon>Bacteria</taxon>
        <taxon>Pseudomonadati</taxon>
        <taxon>Bacteroidota</taxon>
        <taxon>Sphingobacteriia</taxon>
        <taxon>Sphingobacteriales</taxon>
        <taxon>Sphingobacteriaceae</taxon>
        <taxon>Parapedobacter</taxon>
    </lineage>
</organism>
<evidence type="ECO:0000259" key="3">
    <source>
        <dbReference type="Pfam" id="PF25967"/>
    </source>
</evidence>
<comment type="similarity">
    <text evidence="1">Belongs to the membrane fusion protein (MFP) (TC 8.A.1) family.</text>
</comment>
<feature type="domain" description="YknX-like beta-barrel" evidence="5">
    <location>
        <begin position="204"/>
        <end position="269"/>
    </location>
</feature>
<proteinExistence type="inferred from homology"/>
<dbReference type="Proteomes" id="UP001595526">
    <property type="component" value="Unassembled WGS sequence"/>
</dbReference>
<evidence type="ECO:0000256" key="2">
    <source>
        <dbReference type="SAM" id="Coils"/>
    </source>
</evidence>
<dbReference type="Pfam" id="PF25967">
    <property type="entry name" value="RND-MFP_C"/>
    <property type="match status" value="1"/>
</dbReference>
<dbReference type="Pfam" id="PF25990">
    <property type="entry name" value="Beta-barrel_YknX"/>
    <property type="match status" value="1"/>
</dbReference>
<evidence type="ECO:0000259" key="4">
    <source>
        <dbReference type="Pfam" id="PF25973"/>
    </source>
</evidence>
<keyword evidence="2" id="KW-0175">Coiled coil</keyword>
<evidence type="ECO:0000259" key="5">
    <source>
        <dbReference type="Pfam" id="PF25990"/>
    </source>
</evidence>
<dbReference type="NCBIfam" id="TIGR01730">
    <property type="entry name" value="RND_mfp"/>
    <property type="match status" value="1"/>
</dbReference>
<dbReference type="InterPro" id="IPR006143">
    <property type="entry name" value="RND_pump_MFP"/>
</dbReference>
<sequence>MKRIIITTLTILAAGALAGWILINNRNKNEAKTAVVARTGSAVAAMVSPASKQPIKLDFSANGSFSANQDLELLSETSGRITEIRVKAGSRVSKGQVLAVIDSEVASLDVKQAEDAYQKLTTDYRRYQSSFETGGVTKAQLDDIELSLRNAESKLQQSKRRLNDAVIKAPIAGVINSRSVEVGSFVSPGTKLFEIVDGSRLKLNVTANEYQVVHISLGDRVSISSNVFPDAVFEGIVSFIAEKADNTMKYPVEITVENTRNLPLKSGMYATAKFEFPEEAPRVVIDRNAFIGSVNSNRIYVYSETDQTAKLREVVSGRIIGEQVEILSGLEEGEMVITSGQINLNNGTRVEALTQ</sequence>
<dbReference type="Gene3D" id="2.40.420.20">
    <property type="match status" value="1"/>
</dbReference>
<dbReference type="InterPro" id="IPR058627">
    <property type="entry name" value="MdtA-like_C"/>
</dbReference>
<evidence type="ECO:0000313" key="6">
    <source>
        <dbReference type="EMBL" id="MFC3196499.1"/>
    </source>
</evidence>
<dbReference type="RefSeq" id="WP_379019270.1">
    <property type="nucleotide sequence ID" value="NZ_JBHRTA010000008.1"/>
</dbReference>
<dbReference type="SUPFAM" id="SSF111369">
    <property type="entry name" value="HlyD-like secretion proteins"/>
    <property type="match status" value="1"/>
</dbReference>
<feature type="domain" description="CzcB-like barrel-sandwich hybrid" evidence="4">
    <location>
        <begin position="75"/>
        <end position="197"/>
    </location>
</feature>
<protein>
    <submittedName>
        <fullName evidence="6">Efflux RND transporter periplasmic adaptor subunit</fullName>
    </submittedName>
</protein>
<evidence type="ECO:0000313" key="7">
    <source>
        <dbReference type="Proteomes" id="UP001595526"/>
    </source>
</evidence>
<gene>
    <name evidence="6" type="ORF">ACFOET_02610</name>
</gene>
<dbReference type="PANTHER" id="PTHR30469:SF15">
    <property type="entry name" value="HLYD FAMILY OF SECRETION PROTEINS"/>
    <property type="match status" value="1"/>
</dbReference>
<accession>A0ABV7JI08</accession>
<dbReference type="InterPro" id="IPR058636">
    <property type="entry name" value="Beta-barrel_YknX"/>
</dbReference>
<dbReference type="Gene3D" id="2.40.50.100">
    <property type="match status" value="2"/>
</dbReference>
<dbReference type="InterPro" id="IPR058647">
    <property type="entry name" value="BSH_CzcB-like"/>
</dbReference>
<keyword evidence="7" id="KW-1185">Reference proteome</keyword>
<feature type="domain" description="Multidrug resistance protein MdtA-like C-terminal permuted SH3" evidence="3">
    <location>
        <begin position="293"/>
        <end position="340"/>
    </location>
</feature>
<name>A0ABV7JI08_9SPHI</name>
<reference evidence="7" key="1">
    <citation type="journal article" date="2019" name="Int. J. Syst. Evol. Microbiol.">
        <title>The Global Catalogue of Microorganisms (GCM) 10K type strain sequencing project: providing services to taxonomists for standard genome sequencing and annotation.</title>
        <authorList>
            <consortium name="The Broad Institute Genomics Platform"/>
            <consortium name="The Broad Institute Genome Sequencing Center for Infectious Disease"/>
            <person name="Wu L."/>
            <person name="Ma J."/>
        </authorList>
    </citation>
    <scope>NUCLEOTIDE SEQUENCE [LARGE SCALE GENOMIC DNA]</scope>
    <source>
        <strain evidence="7">KCTC 52416</strain>
    </source>
</reference>
<dbReference type="Gene3D" id="2.40.30.170">
    <property type="match status" value="1"/>
</dbReference>
<evidence type="ECO:0000256" key="1">
    <source>
        <dbReference type="ARBA" id="ARBA00009477"/>
    </source>
</evidence>
<dbReference type="Pfam" id="PF25973">
    <property type="entry name" value="BSH_CzcB"/>
    <property type="match status" value="1"/>
</dbReference>
<comment type="caution">
    <text evidence="6">The sequence shown here is derived from an EMBL/GenBank/DDBJ whole genome shotgun (WGS) entry which is preliminary data.</text>
</comment>
<dbReference type="PANTHER" id="PTHR30469">
    <property type="entry name" value="MULTIDRUG RESISTANCE PROTEIN MDTA"/>
    <property type="match status" value="1"/>
</dbReference>